<proteinExistence type="predicted"/>
<comment type="caution">
    <text evidence="1">The sequence shown here is derived from an EMBL/GenBank/DDBJ whole genome shotgun (WGS) entry which is preliminary data.</text>
</comment>
<dbReference type="EMBL" id="QJJY01000026">
    <property type="protein sequence ID" value="PXX25819.1"/>
    <property type="molecule type" value="Genomic_DNA"/>
</dbReference>
<dbReference type="Proteomes" id="UP000247755">
    <property type="component" value="Unassembled WGS sequence"/>
</dbReference>
<protein>
    <submittedName>
        <fullName evidence="1">Uncharacterized protein</fullName>
    </submittedName>
</protein>
<sequence length="249" mass="27723">MSSLFIEHLLTIGEASASWACRPAFGSRSASWREVMSGESLEACANLLEMAPRGWARRLDSVTVLLGFPHTRYALLQWQDGLYSVADWTAYAQALFAEQYEVTHMEPWLIAVEQAGYGAPRIAVAMDRELLGDLRTLFRTHHLRFLNCMPITMAAARYGWKRLPADCVLAVPEAHAIHCLYRRAGQWTGICSLRTTGADVSADLSMASMLLGQSASSAWIADDGESVQGQDRIPMHWLGRGFLWYPEVA</sequence>
<evidence type="ECO:0000313" key="2">
    <source>
        <dbReference type="Proteomes" id="UP000247755"/>
    </source>
</evidence>
<gene>
    <name evidence="1" type="ORF">NA66_102656</name>
</gene>
<dbReference type="RefSeq" id="WP_072443608.1">
    <property type="nucleotide sequence ID" value="NZ_QJJY01000026.1"/>
</dbReference>
<organism evidence="1 2">
    <name type="scientific">Burkholderia pyrrocinia</name>
    <name type="common">Pseudomonas pyrrocinia</name>
    <dbReference type="NCBI Taxonomy" id="60550"/>
    <lineage>
        <taxon>Bacteria</taxon>
        <taxon>Pseudomonadati</taxon>
        <taxon>Pseudomonadota</taxon>
        <taxon>Betaproteobacteria</taxon>
        <taxon>Burkholderiales</taxon>
        <taxon>Burkholderiaceae</taxon>
        <taxon>Burkholderia</taxon>
        <taxon>Burkholderia cepacia complex</taxon>
    </lineage>
</organism>
<evidence type="ECO:0000313" key="1">
    <source>
        <dbReference type="EMBL" id="PXX25819.1"/>
    </source>
</evidence>
<accession>A0A318IEP2</accession>
<reference evidence="1 2" key="1">
    <citation type="submission" date="2018-05" db="EMBL/GenBank/DDBJ databases">
        <title>Comparative genomics of bacterial root endophytes of switchgrass collected from native prairies over two seasons.</title>
        <authorList>
            <person name="Tang Y."/>
        </authorList>
    </citation>
    <scope>NUCLEOTIDE SEQUENCE [LARGE SCALE GENOMIC DNA]</scope>
    <source>
        <strain evidence="1 2">NFIX32</strain>
    </source>
</reference>
<name>A0A318IEP2_BURPY</name>
<dbReference type="AlphaFoldDB" id="A0A318IEP2"/>